<accession>A0A915L745</accession>
<proteinExistence type="predicted"/>
<dbReference type="Proteomes" id="UP000887565">
    <property type="component" value="Unplaced"/>
</dbReference>
<evidence type="ECO:0000259" key="1">
    <source>
        <dbReference type="Pfam" id="PF16178"/>
    </source>
</evidence>
<dbReference type="GO" id="GO:0046983">
    <property type="term" value="F:protein dimerization activity"/>
    <property type="evidence" value="ECO:0007669"/>
    <property type="project" value="InterPro"/>
</dbReference>
<dbReference type="WBParaSite" id="nRc.2.0.1.t45565-RA">
    <property type="protein sequence ID" value="nRc.2.0.1.t45565-RA"/>
    <property type="gene ID" value="nRc.2.0.1.g45565"/>
</dbReference>
<feature type="domain" description="Anoctamin dimerisation" evidence="1">
    <location>
        <begin position="72"/>
        <end position="158"/>
    </location>
</feature>
<dbReference type="AlphaFoldDB" id="A0A915L745"/>
<name>A0A915L745_ROMCU</name>
<dbReference type="Pfam" id="PF16178">
    <property type="entry name" value="Anoct_dimer"/>
    <property type="match status" value="1"/>
</dbReference>
<organism evidence="2 3">
    <name type="scientific">Romanomermis culicivorax</name>
    <name type="common">Nematode worm</name>
    <dbReference type="NCBI Taxonomy" id="13658"/>
    <lineage>
        <taxon>Eukaryota</taxon>
        <taxon>Metazoa</taxon>
        <taxon>Ecdysozoa</taxon>
        <taxon>Nematoda</taxon>
        <taxon>Enoplea</taxon>
        <taxon>Dorylaimia</taxon>
        <taxon>Mermithida</taxon>
        <taxon>Mermithoidea</taxon>
        <taxon>Mermithidae</taxon>
        <taxon>Romanomermis</taxon>
    </lineage>
</organism>
<sequence length="325" mass="37069">MFSSSRKNREIPIRLSLSDTNRLSDRNVSPKFEGHSSVTTTASAIEQSAHRRRQGVHTAPTVDYVSNFGCKFRDNVRRIDYILAYVEKAEEQQSKDEKDRESVRNYFEKRLQQDGVDIEVDRINEKDEETLVFVKLHATWSALCRYAERLQMKCPLWLRDKPNINEDSLREDEVYVCDRSGERGFTPRGGSCVAINDGGSEGKPVGGSGRSGNKFHWAEKSCRHNRGAGRSVLLWYCSPQASNPLQYQCGHVMQNGQLLFLVRGVIIFAKILVQSEGGIHCANVKDHKDGDTKAAEEVDQNHFVQRTQCEKLNGWIDMQQMARRQ</sequence>
<protein>
    <submittedName>
        <fullName evidence="3">Anoctamin dimerisation domain-containing protein</fullName>
    </submittedName>
</protein>
<keyword evidence="2" id="KW-1185">Reference proteome</keyword>
<evidence type="ECO:0000313" key="2">
    <source>
        <dbReference type="Proteomes" id="UP000887565"/>
    </source>
</evidence>
<dbReference type="InterPro" id="IPR032394">
    <property type="entry name" value="Anoct_dimer"/>
</dbReference>
<evidence type="ECO:0000313" key="3">
    <source>
        <dbReference type="WBParaSite" id="nRc.2.0.1.t45565-RA"/>
    </source>
</evidence>
<reference evidence="3" key="1">
    <citation type="submission" date="2022-11" db="UniProtKB">
        <authorList>
            <consortium name="WormBaseParasite"/>
        </authorList>
    </citation>
    <scope>IDENTIFICATION</scope>
</reference>